<accession>A0A017TDQ7</accession>
<proteinExistence type="predicted"/>
<dbReference type="STRING" id="1192034.CAP_0137"/>
<keyword evidence="4" id="KW-1185">Reference proteome</keyword>
<dbReference type="Proteomes" id="UP000019678">
    <property type="component" value="Unassembled WGS sequence"/>
</dbReference>
<dbReference type="GO" id="GO:0004553">
    <property type="term" value="F:hydrolase activity, hydrolyzing O-glycosyl compounds"/>
    <property type="evidence" value="ECO:0007669"/>
    <property type="project" value="InterPro"/>
</dbReference>
<gene>
    <name evidence="3" type="ORF">CAP_0137</name>
</gene>
<evidence type="ECO:0000313" key="4">
    <source>
        <dbReference type="Proteomes" id="UP000019678"/>
    </source>
</evidence>
<evidence type="ECO:0000313" key="3">
    <source>
        <dbReference type="EMBL" id="EYF07384.1"/>
    </source>
</evidence>
<dbReference type="eggNOG" id="COG2091">
    <property type="taxonomic scope" value="Bacteria"/>
</dbReference>
<protein>
    <submittedName>
        <fullName evidence="3">Uncharacterized protein</fullName>
    </submittedName>
</protein>
<dbReference type="OrthoDB" id="9786766at2"/>
<dbReference type="RefSeq" id="WP_044237672.1">
    <property type="nucleotide sequence ID" value="NZ_ASRX01000010.1"/>
</dbReference>
<dbReference type="SUPFAM" id="SSF49344">
    <property type="entry name" value="CBD9-like"/>
    <property type="match status" value="1"/>
</dbReference>
<dbReference type="Pfam" id="PF19313">
    <property type="entry name" value="DUF5916"/>
    <property type="match status" value="1"/>
</dbReference>
<reference evidence="3 4" key="1">
    <citation type="submission" date="2013-05" db="EMBL/GenBank/DDBJ databases">
        <title>Genome assembly of Chondromyces apiculatus DSM 436.</title>
        <authorList>
            <person name="Sharma G."/>
            <person name="Khatri I."/>
            <person name="Kaur C."/>
            <person name="Mayilraj S."/>
            <person name="Subramanian S."/>
        </authorList>
    </citation>
    <scope>NUCLEOTIDE SEQUENCE [LARGE SCALE GENOMIC DNA]</scope>
    <source>
        <strain evidence="3 4">DSM 436</strain>
    </source>
</reference>
<feature type="domain" description="DUF5916" evidence="2">
    <location>
        <begin position="261"/>
        <end position="339"/>
    </location>
</feature>
<dbReference type="EMBL" id="ASRX01000010">
    <property type="protein sequence ID" value="EYF07384.1"/>
    <property type="molecule type" value="Genomic_DNA"/>
</dbReference>
<dbReference type="AlphaFoldDB" id="A0A017TDQ7"/>
<sequence length="701" mass="78717">MTPQWFAGLVSTLVILSVLGGGGREARADSSYSARATRTDEPITIDGKLDDPAWRAAPVLTGWHRNRIEVGKIATDQTEVRILYDRDNLYFGFHCLDAHPEKITAYTVQNEGFLHQEDNVTVIIDTFHDHRNAYYFWTNPLGVRTDGRIVDDGEAFSTDWQGEWEAQGSIVSDGWVVEMRIPFSNFQFPDAEEHTFGLLLDREQARTQEWSNWTPDGVNSAKVSRYPNLTGLREIRGRSPAILTAYASTQIWGSAGSGPELVPNAGLDAVLSPTPWMSLKLTVNPDFAQVDIDQDVLWLDTEEHTIPERRPFFREGNDLFIAPMQIFFSRRIAPKPHDRVVGGVLAVGKLDRTAFSVLDVQSREERPDGTVENVNAAVTRVQQDLGKRSNVSALGISRVGDVTAGVAGADSNLHIYEEIFIQAQAAKSFGPTPDKGAEAFHVGVHRFNTTSEFWLQYEDIGESFSSPLGYIPIRDKQSVYAHAYYNWFTRQKALPRIDMTYDDLWRLNHAGEQTRHLRKLRLQPYVSDDLAFLLDAQIDRNGIYQNNIGTFGFVVFPNDWQSLTLNTLSGSFLGGNLLGLNGALNLKLGPRFAIKMSGSYTRNWEVPEGSPLWGTASEGYQWVLYGQLRYQFTPNLYARLTLQRGDALGIADLNAVRGQVIDGVFGWHYRLGSDVFVVYTQQPVGNAQEHRALAKVSYTYY</sequence>
<dbReference type="InterPro" id="IPR010502">
    <property type="entry name" value="Carb-bd_dom_fam9"/>
</dbReference>
<organism evidence="3 4">
    <name type="scientific">Chondromyces apiculatus DSM 436</name>
    <dbReference type="NCBI Taxonomy" id="1192034"/>
    <lineage>
        <taxon>Bacteria</taxon>
        <taxon>Pseudomonadati</taxon>
        <taxon>Myxococcota</taxon>
        <taxon>Polyangia</taxon>
        <taxon>Polyangiales</taxon>
        <taxon>Polyangiaceae</taxon>
        <taxon>Chondromyces</taxon>
    </lineage>
</organism>
<dbReference type="Gene3D" id="2.60.40.1190">
    <property type="match status" value="1"/>
</dbReference>
<dbReference type="GO" id="GO:0030246">
    <property type="term" value="F:carbohydrate binding"/>
    <property type="evidence" value="ECO:0007669"/>
    <property type="project" value="InterPro"/>
</dbReference>
<dbReference type="InterPro" id="IPR045670">
    <property type="entry name" value="DUF5916"/>
</dbReference>
<evidence type="ECO:0000259" key="1">
    <source>
        <dbReference type="Pfam" id="PF06452"/>
    </source>
</evidence>
<dbReference type="Pfam" id="PF06452">
    <property type="entry name" value="CBM9_1"/>
    <property type="match status" value="1"/>
</dbReference>
<dbReference type="CDD" id="cd09618">
    <property type="entry name" value="CBM9_like_2"/>
    <property type="match status" value="1"/>
</dbReference>
<comment type="caution">
    <text evidence="3">The sequence shown here is derived from an EMBL/GenBank/DDBJ whole genome shotgun (WGS) entry which is preliminary data.</text>
</comment>
<feature type="domain" description="Carbohydrate-binding" evidence="1">
    <location>
        <begin position="45"/>
        <end position="197"/>
    </location>
</feature>
<name>A0A017TDQ7_9BACT</name>
<evidence type="ECO:0000259" key="2">
    <source>
        <dbReference type="Pfam" id="PF19313"/>
    </source>
</evidence>
<dbReference type="GO" id="GO:0016052">
    <property type="term" value="P:carbohydrate catabolic process"/>
    <property type="evidence" value="ECO:0007669"/>
    <property type="project" value="InterPro"/>
</dbReference>